<dbReference type="EMBL" id="VSSQ01133886">
    <property type="protein sequence ID" value="MPN59639.1"/>
    <property type="molecule type" value="Genomic_DNA"/>
</dbReference>
<reference evidence="1" key="1">
    <citation type="submission" date="2019-08" db="EMBL/GenBank/DDBJ databases">
        <authorList>
            <person name="Kucharzyk K."/>
            <person name="Murdoch R.W."/>
            <person name="Higgins S."/>
            <person name="Loffler F."/>
        </authorList>
    </citation>
    <scope>NUCLEOTIDE SEQUENCE</scope>
</reference>
<name>A0A645JA83_9ZZZZ</name>
<gene>
    <name evidence="1" type="ORF">SDC9_207360</name>
</gene>
<comment type="caution">
    <text evidence="1">The sequence shown here is derived from an EMBL/GenBank/DDBJ whole genome shotgun (WGS) entry which is preliminary data.</text>
</comment>
<dbReference type="AlphaFoldDB" id="A0A645JA83"/>
<evidence type="ECO:0000313" key="1">
    <source>
        <dbReference type="EMBL" id="MPN59639.1"/>
    </source>
</evidence>
<proteinExistence type="predicted"/>
<sequence>MLNVLIIMKEATPQTAESTAPVALALLQYNPNRIGQKNAHSNPPIANKLIHTIKSGG</sequence>
<accession>A0A645JA83</accession>
<organism evidence="1">
    <name type="scientific">bioreactor metagenome</name>
    <dbReference type="NCBI Taxonomy" id="1076179"/>
    <lineage>
        <taxon>unclassified sequences</taxon>
        <taxon>metagenomes</taxon>
        <taxon>ecological metagenomes</taxon>
    </lineage>
</organism>
<protein>
    <submittedName>
        <fullName evidence="1">Uncharacterized protein</fullName>
    </submittedName>
</protein>